<evidence type="ECO:0000313" key="3">
    <source>
        <dbReference type="EMBL" id="WLS00159.1"/>
    </source>
</evidence>
<protein>
    <submittedName>
        <fullName evidence="3">Gfo/Idh/MocA family oxidoreductase</fullName>
    </submittedName>
</protein>
<dbReference type="Pfam" id="PF22725">
    <property type="entry name" value="GFO_IDH_MocA_C3"/>
    <property type="match status" value="1"/>
</dbReference>
<geneLocation type="plasmid" evidence="3 4">
    <name>unnamed1</name>
</geneLocation>
<dbReference type="SUPFAM" id="SSF51735">
    <property type="entry name" value="NAD(P)-binding Rossmann-fold domains"/>
    <property type="match status" value="1"/>
</dbReference>
<dbReference type="Gene3D" id="3.40.50.720">
    <property type="entry name" value="NAD(P)-binding Rossmann-like Domain"/>
    <property type="match status" value="1"/>
</dbReference>
<evidence type="ECO:0000313" key="4">
    <source>
        <dbReference type="Proteomes" id="UP001234585"/>
    </source>
</evidence>
<dbReference type="AlphaFoldDB" id="A0AA50H856"/>
<accession>A0AA50H856</accession>
<dbReference type="RefSeq" id="WP_306039655.1">
    <property type="nucleotide sequence ID" value="NZ_CP132303.1"/>
</dbReference>
<dbReference type="PANTHER" id="PTHR43377">
    <property type="entry name" value="BILIVERDIN REDUCTASE A"/>
    <property type="match status" value="1"/>
</dbReference>
<dbReference type="Pfam" id="PF01408">
    <property type="entry name" value="GFO_IDH_MocA"/>
    <property type="match status" value="1"/>
</dbReference>
<name>A0AA50H856_9HYPH</name>
<reference evidence="3 4" key="1">
    <citation type="submission" date="2023-08" db="EMBL/GenBank/DDBJ databases">
        <title>Pathogen: clinical or host-associated sample.</title>
        <authorList>
            <person name="Hergert J."/>
            <person name="Casey R."/>
            <person name="Wagner J."/>
            <person name="Young E.L."/>
            <person name="Oakeson K.F."/>
        </authorList>
    </citation>
    <scope>NUCLEOTIDE SEQUENCE [LARGE SCALE GENOMIC DNA]</scope>
    <source>
        <strain evidence="3 4">1760953</strain>
        <plasmid evidence="3 4">unnamed1</plasmid>
    </source>
</reference>
<dbReference type="SUPFAM" id="SSF55347">
    <property type="entry name" value="Glyceraldehyde-3-phosphate dehydrogenase-like, C-terminal domain"/>
    <property type="match status" value="1"/>
</dbReference>
<keyword evidence="3" id="KW-0614">Plasmid</keyword>
<dbReference type="Gene3D" id="3.30.360.10">
    <property type="entry name" value="Dihydrodipicolinate Reductase, domain 2"/>
    <property type="match status" value="1"/>
</dbReference>
<dbReference type="GO" id="GO:0000166">
    <property type="term" value="F:nucleotide binding"/>
    <property type="evidence" value="ECO:0007669"/>
    <property type="project" value="InterPro"/>
</dbReference>
<dbReference type="PANTHER" id="PTHR43377:SF1">
    <property type="entry name" value="BILIVERDIN REDUCTASE A"/>
    <property type="match status" value="1"/>
</dbReference>
<dbReference type="InterPro" id="IPR000683">
    <property type="entry name" value="Gfo/Idh/MocA-like_OxRdtase_N"/>
</dbReference>
<keyword evidence="4" id="KW-1185">Reference proteome</keyword>
<evidence type="ECO:0000259" key="2">
    <source>
        <dbReference type="Pfam" id="PF22725"/>
    </source>
</evidence>
<feature type="domain" description="Gfo/Idh/MocA-like oxidoreductase N-terminal" evidence="1">
    <location>
        <begin position="27"/>
        <end position="142"/>
    </location>
</feature>
<dbReference type="InterPro" id="IPR055170">
    <property type="entry name" value="GFO_IDH_MocA-like_dom"/>
</dbReference>
<dbReference type="InterPro" id="IPR051450">
    <property type="entry name" value="Gfo/Idh/MocA_Oxidoreductases"/>
</dbReference>
<sequence>MPQGVPDQSQGDKRRILVHPTQATGWSVMGTGTIATEHMVAAIRAAGHQPLWVVSRNEKYAAHFSQDMEIPGITIDAREALRDKRVGFAYVSAARSRRKHYILAAAAEGKHLLCDGPIAGGSRVAAELTDACAKAGVILAINQPLRALSPHQTMRRLLQEGEIGTLQSLLIARGAPFHPPPNRHIDDVVDHEQALLDITLEDIDLARFLTGQEAVAASALIAADQRAYAIEMSGGAILQAYESFTAAEFESVVMLAGDRGTLVAHGTLSGKGSGTLVRRLNGRNELIPVRDRDQHMSTLEAFLALPQKIGGIWLSLGEDNVIALQVAEAIQAAQKRRPVVVSQ</sequence>
<dbReference type="InterPro" id="IPR036291">
    <property type="entry name" value="NAD(P)-bd_dom_sf"/>
</dbReference>
<gene>
    <name evidence="3" type="ORF">Q9313_18990</name>
</gene>
<evidence type="ECO:0000259" key="1">
    <source>
        <dbReference type="Pfam" id="PF01408"/>
    </source>
</evidence>
<organism evidence="3 4">
    <name type="scientific">Shinella sumterensis</name>
    <dbReference type="NCBI Taxonomy" id="1967501"/>
    <lineage>
        <taxon>Bacteria</taxon>
        <taxon>Pseudomonadati</taxon>
        <taxon>Pseudomonadota</taxon>
        <taxon>Alphaproteobacteria</taxon>
        <taxon>Hyphomicrobiales</taxon>
        <taxon>Rhizobiaceae</taxon>
        <taxon>Shinella</taxon>
    </lineage>
</organism>
<proteinExistence type="predicted"/>
<feature type="domain" description="GFO/IDH/MocA-like oxidoreductase" evidence="2">
    <location>
        <begin position="151"/>
        <end position="267"/>
    </location>
</feature>
<dbReference type="EMBL" id="CP132303">
    <property type="protein sequence ID" value="WLS00159.1"/>
    <property type="molecule type" value="Genomic_DNA"/>
</dbReference>
<dbReference type="Proteomes" id="UP001234585">
    <property type="component" value="Plasmid unnamed1"/>
</dbReference>